<evidence type="ECO:0000256" key="5">
    <source>
        <dbReference type="SAM" id="Phobius"/>
    </source>
</evidence>
<organism evidence="7 8">
    <name type="scientific">Planobispora longispora</name>
    <dbReference type="NCBI Taxonomy" id="28887"/>
    <lineage>
        <taxon>Bacteria</taxon>
        <taxon>Bacillati</taxon>
        <taxon>Actinomycetota</taxon>
        <taxon>Actinomycetes</taxon>
        <taxon>Streptosporangiales</taxon>
        <taxon>Streptosporangiaceae</taxon>
        <taxon>Planobispora</taxon>
    </lineage>
</organism>
<dbReference type="CDD" id="cd17393">
    <property type="entry name" value="MFS_MosC_like"/>
    <property type="match status" value="1"/>
</dbReference>
<dbReference type="Proteomes" id="UP000616724">
    <property type="component" value="Unassembled WGS sequence"/>
</dbReference>
<dbReference type="PROSITE" id="PS50850">
    <property type="entry name" value="MFS"/>
    <property type="match status" value="1"/>
</dbReference>
<feature type="transmembrane region" description="Helical" evidence="5">
    <location>
        <begin position="44"/>
        <end position="62"/>
    </location>
</feature>
<feature type="transmembrane region" description="Helical" evidence="5">
    <location>
        <begin position="137"/>
        <end position="158"/>
    </location>
</feature>
<feature type="transmembrane region" description="Helical" evidence="5">
    <location>
        <begin position="355"/>
        <end position="376"/>
    </location>
</feature>
<keyword evidence="2 5" id="KW-0812">Transmembrane</keyword>
<evidence type="ECO:0000259" key="6">
    <source>
        <dbReference type="PROSITE" id="PS50850"/>
    </source>
</evidence>
<protein>
    <submittedName>
        <fullName evidence="7">MFS transporter</fullName>
    </submittedName>
</protein>
<comment type="subcellular location">
    <subcellularLocation>
        <location evidence="1">Cell membrane</location>
        <topology evidence="1">Multi-pass membrane protein</topology>
    </subcellularLocation>
</comment>
<dbReference type="GO" id="GO:0022857">
    <property type="term" value="F:transmembrane transporter activity"/>
    <property type="evidence" value="ECO:0007669"/>
    <property type="project" value="InterPro"/>
</dbReference>
<feature type="transmembrane region" description="Helical" evidence="5">
    <location>
        <begin position="12"/>
        <end position="32"/>
    </location>
</feature>
<dbReference type="SUPFAM" id="SSF103473">
    <property type="entry name" value="MFS general substrate transporter"/>
    <property type="match status" value="1"/>
</dbReference>
<dbReference type="PANTHER" id="PTHR23514:SF13">
    <property type="entry name" value="INNER MEMBRANE PROTEIN YBJJ"/>
    <property type="match status" value="1"/>
</dbReference>
<evidence type="ECO:0000256" key="1">
    <source>
        <dbReference type="ARBA" id="ARBA00004651"/>
    </source>
</evidence>
<dbReference type="GO" id="GO:0005886">
    <property type="term" value="C:plasma membrane"/>
    <property type="evidence" value="ECO:0007669"/>
    <property type="project" value="UniProtKB-SubCell"/>
</dbReference>
<dbReference type="AlphaFoldDB" id="A0A8J3W7L4"/>
<evidence type="ECO:0000256" key="2">
    <source>
        <dbReference type="ARBA" id="ARBA00022692"/>
    </source>
</evidence>
<feature type="domain" description="Major facilitator superfamily (MFS) profile" evidence="6">
    <location>
        <begin position="8"/>
        <end position="378"/>
    </location>
</feature>
<evidence type="ECO:0000256" key="4">
    <source>
        <dbReference type="ARBA" id="ARBA00023136"/>
    </source>
</evidence>
<sequence length="398" mass="40199">MTRDLRTARNGAILTFVLGGLMCGSITVRLPALSDKLGLSEASISASLLAWSLGALVTMQSMRGVMTRFGSRSILRVAAPLCAVTLAVLAFAPSFPLLLVASVLFGLAFGALDIAMNAQGAAVERAHGLPLMNGMHAGWCVGAISAGVLGTAAIAAGLSFTTHLALIALVSLPAALMLSRTYLPDPAPEHEETGDGTRRRMPPVVYLLGVIAFCAFMVEGAVADWNGLYLRNELGAAEAVAALGYPIFEAGMLIGRLAGDRVRMRFGARNMIIASGLATAATFAAAIASSSAAIAVPAMLLVGLSVATISPVAFSLAGDATTTPGPAIAQTGALGYAGLLLGPVIIGFLSDLASLRIALGVAALLGVLIAVAGRFLPRSGTASAAPAEAPRPEAAAAL</sequence>
<dbReference type="PANTHER" id="PTHR23514">
    <property type="entry name" value="BYPASS OF STOP CODON PROTEIN 6"/>
    <property type="match status" value="1"/>
</dbReference>
<feature type="transmembrane region" description="Helical" evidence="5">
    <location>
        <begin position="235"/>
        <end position="258"/>
    </location>
</feature>
<gene>
    <name evidence="7" type="ORF">Plo01_51670</name>
</gene>
<keyword evidence="8" id="KW-1185">Reference proteome</keyword>
<comment type="caution">
    <text evidence="7">The sequence shown here is derived from an EMBL/GenBank/DDBJ whole genome shotgun (WGS) entry which is preliminary data.</text>
</comment>
<dbReference type="Pfam" id="PF07690">
    <property type="entry name" value="MFS_1"/>
    <property type="match status" value="1"/>
</dbReference>
<feature type="transmembrane region" description="Helical" evidence="5">
    <location>
        <begin position="98"/>
        <end position="116"/>
    </location>
</feature>
<proteinExistence type="predicted"/>
<feature type="transmembrane region" description="Helical" evidence="5">
    <location>
        <begin position="294"/>
        <end position="316"/>
    </location>
</feature>
<feature type="transmembrane region" description="Helical" evidence="5">
    <location>
        <begin position="164"/>
        <end position="183"/>
    </location>
</feature>
<dbReference type="RefSeq" id="WP_203893230.1">
    <property type="nucleotide sequence ID" value="NZ_BOOH01000042.1"/>
</dbReference>
<keyword evidence="4 5" id="KW-0472">Membrane</keyword>
<dbReference type="Gene3D" id="1.20.1250.20">
    <property type="entry name" value="MFS general substrate transporter like domains"/>
    <property type="match status" value="2"/>
</dbReference>
<feature type="transmembrane region" description="Helical" evidence="5">
    <location>
        <begin position="328"/>
        <end position="349"/>
    </location>
</feature>
<feature type="transmembrane region" description="Helical" evidence="5">
    <location>
        <begin position="270"/>
        <end position="288"/>
    </location>
</feature>
<accession>A0A8J3W7L4</accession>
<feature type="transmembrane region" description="Helical" evidence="5">
    <location>
        <begin position="204"/>
        <end position="223"/>
    </location>
</feature>
<dbReference type="InterPro" id="IPR020846">
    <property type="entry name" value="MFS_dom"/>
</dbReference>
<dbReference type="EMBL" id="BOOH01000042">
    <property type="protein sequence ID" value="GIH78738.1"/>
    <property type="molecule type" value="Genomic_DNA"/>
</dbReference>
<dbReference type="InterPro" id="IPR036259">
    <property type="entry name" value="MFS_trans_sf"/>
</dbReference>
<evidence type="ECO:0000256" key="3">
    <source>
        <dbReference type="ARBA" id="ARBA00022989"/>
    </source>
</evidence>
<name>A0A8J3W7L4_9ACTN</name>
<dbReference type="InterPro" id="IPR011701">
    <property type="entry name" value="MFS"/>
</dbReference>
<dbReference type="InterPro" id="IPR051788">
    <property type="entry name" value="MFS_Transporter"/>
</dbReference>
<evidence type="ECO:0000313" key="8">
    <source>
        <dbReference type="Proteomes" id="UP000616724"/>
    </source>
</evidence>
<feature type="transmembrane region" description="Helical" evidence="5">
    <location>
        <begin position="74"/>
        <end position="92"/>
    </location>
</feature>
<evidence type="ECO:0000313" key="7">
    <source>
        <dbReference type="EMBL" id="GIH78738.1"/>
    </source>
</evidence>
<keyword evidence="3 5" id="KW-1133">Transmembrane helix</keyword>
<reference evidence="7 8" key="1">
    <citation type="submission" date="2021-01" db="EMBL/GenBank/DDBJ databases">
        <title>Whole genome shotgun sequence of Planobispora longispora NBRC 13918.</title>
        <authorList>
            <person name="Komaki H."/>
            <person name="Tamura T."/>
        </authorList>
    </citation>
    <scope>NUCLEOTIDE SEQUENCE [LARGE SCALE GENOMIC DNA]</scope>
    <source>
        <strain evidence="7 8">NBRC 13918</strain>
    </source>
</reference>